<dbReference type="HOGENOM" id="CLU_1835868_0_0_1"/>
<dbReference type="EMBL" id="KN840466">
    <property type="protein sequence ID" value="KIP09427.1"/>
    <property type="molecule type" value="Genomic_DNA"/>
</dbReference>
<sequence length="140" mass="15882">MRCAIAYRSGQHHPQRLSTSDDDAGCRLPGCGRPAFKDEYGNVGQYCSQPHRRQAVRDGISEPCLRCRIWPKNILNDKISDFCSKACAMAVVDSAPAILEIFPNHEVYEQVHSQFTTQWKHPTATPTIMKVRLEALQRRV</sequence>
<dbReference type="AlphaFoldDB" id="A0A0C3SAQ5"/>
<feature type="region of interest" description="Disordered" evidence="1">
    <location>
        <begin position="1"/>
        <end position="21"/>
    </location>
</feature>
<evidence type="ECO:0000313" key="2">
    <source>
        <dbReference type="EMBL" id="KIP09427.1"/>
    </source>
</evidence>
<dbReference type="STRING" id="745531.A0A0C3SAQ5"/>
<proteinExistence type="predicted"/>
<accession>A0A0C3SAQ5</accession>
<gene>
    <name evidence="2" type="ORF">PHLGIDRAFT_323087</name>
</gene>
<protein>
    <submittedName>
        <fullName evidence="2">Uncharacterized protein</fullName>
    </submittedName>
</protein>
<dbReference type="Proteomes" id="UP000053257">
    <property type="component" value="Unassembled WGS sequence"/>
</dbReference>
<evidence type="ECO:0000313" key="3">
    <source>
        <dbReference type="Proteomes" id="UP000053257"/>
    </source>
</evidence>
<reference evidence="2 3" key="1">
    <citation type="journal article" date="2014" name="PLoS Genet.">
        <title>Analysis of the Phlebiopsis gigantea genome, transcriptome and secretome provides insight into its pioneer colonization strategies of wood.</title>
        <authorList>
            <person name="Hori C."/>
            <person name="Ishida T."/>
            <person name="Igarashi K."/>
            <person name="Samejima M."/>
            <person name="Suzuki H."/>
            <person name="Master E."/>
            <person name="Ferreira P."/>
            <person name="Ruiz-Duenas F.J."/>
            <person name="Held B."/>
            <person name="Canessa P."/>
            <person name="Larrondo L.F."/>
            <person name="Schmoll M."/>
            <person name="Druzhinina I.S."/>
            <person name="Kubicek C.P."/>
            <person name="Gaskell J.A."/>
            <person name="Kersten P."/>
            <person name="St John F."/>
            <person name="Glasner J."/>
            <person name="Sabat G."/>
            <person name="Splinter BonDurant S."/>
            <person name="Syed K."/>
            <person name="Yadav J."/>
            <person name="Mgbeahuruike A.C."/>
            <person name="Kovalchuk A."/>
            <person name="Asiegbu F.O."/>
            <person name="Lackner G."/>
            <person name="Hoffmeister D."/>
            <person name="Rencoret J."/>
            <person name="Gutierrez A."/>
            <person name="Sun H."/>
            <person name="Lindquist E."/>
            <person name="Barry K."/>
            <person name="Riley R."/>
            <person name="Grigoriev I.V."/>
            <person name="Henrissat B."/>
            <person name="Kues U."/>
            <person name="Berka R.M."/>
            <person name="Martinez A.T."/>
            <person name="Covert S.F."/>
            <person name="Blanchette R.A."/>
            <person name="Cullen D."/>
        </authorList>
    </citation>
    <scope>NUCLEOTIDE SEQUENCE [LARGE SCALE GENOMIC DNA]</scope>
    <source>
        <strain evidence="2 3">11061_1 CR5-6</strain>
    </source>
</reference>
<name>A0A0C3SAQ5_PHLG1</name>
<dbReference type="OrthoDB" id="2432958at2759"/>
<evidence type="ECO:0000256" key="1">
    <source>
        <dbReference type="SAM" id="MobiDB-lite"/>
    </source>
</evidence>
<keyword evidence="3" id="KW-1185">Reference proteome</keyword>
<organism evidence="2 3">
    <name type="scientific">Phlebiopsis gigantea (strain 11061_1 CR5-6)</name>
    <name type="common">White-rot fungus</name>
    <name type="synonym">Peniophora gigantea</name>
    <dbReference type="NCBI Taxonomy" id="745531"/>
    <lineage>
        <taxon>Eukaryota</taxon>
        <taxon>Fungi</taxon>
        <taxon>Dikarya</taxon>
        <taxon>Basidiomycota</taxon>
        <taxon>Agaricomycotina</taxon>
        <taxon>Agaricomycetes</taxon>
        <taxon>Polyporales</taxon>
        <taxon>Phanerochaetaceae</taxon>
        <taxon>Phlebiopsis</taxon>
    </lineage>
</organism>